<dbReference type="OrthoDB" id="329514at2"/>
<keyword evidence="1" id="KW-0472">Membrane</keyword>
<keyword evidence="1" id="KW-0812">Transmembrane</keyword>
<accession>A0A4R0NLI4</accession>
<evidence type="ECO:0000313" key="3">
    <source>
        <dbReference type="Proteomes" id="UP000293347"/>
    </source>
</evidence>
<evidence type="ECO:0000313" key="2">
    <source>
        <dbReference type="EMBL" id="TCC99884.1"/>
    </source>
</evidence>
<dbReference type="EMBL" id="SJSL01000005">
    <property type="protein sequence ID" value="TCC99884.1"/>
    <property type="molecule type" value="Genomic_DNA"/>
</dbReference>
<proteinExistence type="predicted"/>
<dbReference type="Proteomes" id="UP000293347">
    <property type="component" value="Unassembled WGS sequence"/>
</dbReference>
<reference evidence="2 3" key="1">
    <citation type="submission" date="2019-02" db="EMBL/GenBank/DDBJ databases">
        <title>Pedobacter sp. RP-1-14 sp. nov., isolated from Arctic soil.</title>
        <authorList>
            <person name="Dahal R.H."/>
        </authorList>
    </citation>
    <scope>NUCLEOTIDE SEQUENCE [LARGE SCALE GENOMIC DNA]</scope>
    <source>
        <strain evidence="2 3">RP-1-14</strain>
    </source>
</reference>
<dbReference type="AlphaFoldDB" id="A0A4R0NLI4"/>
<protein>
    <submittedName>
        <fullName evidence="2">Uncharacterized protein</fullName>
    </submittedName>
</protein>
<feature type="transmembrane region" description="Helical" evidence="1">
    <location>
        <begin position="93"/>
        <end position="110"/>
    </location>
</feature>
<keyword evidence="1" id="KW-1133">Transmembrane helix</keyword>
<evidence type="ECO:0000256" key="1">
    <source>
        <dbReference type="SAM" id="Phobius"/>
    </source>
</evidence>
<name>A0A4R0NLI4_9SPHI</name>
<keyword evidence="3" id="KW-1185">Reference proteome</keyword>
<feature type="transmembrane region" description="Helical" evidence="1">
    <location>
        <begin position="12"/>
        <end position="28"/>
    </location>
</feature>
<feature type="transmembrane region" description="Helical" evidence="1">
    <location>
        <begin position="49"/>
        <end position="73"/>
    </location>
</feature>
<organism evidence="2 3">
    <name type="scientific">Pedobacter psychroterrae</name>
    <dbReference type="NCBI Taxonomy" id="2530453"/>
    <lineage>
        <taxon>Bacteria</taxon>
        <taxon>Pseudomonadati</taxon>
        <taxon>Bacteroidota</taxon>
        <taxon>Sphingobacteriia</taxon>
        <taxon>Sphingobacteriales</taxon>
        <taxon>Sphingobacteriaceae</taxon>
        <taxon>Pedobacter</taxon>
    </lineage>
</organism>
<dbReference type="RefSeq" id="WP_131597219.1">
    <property type="nucleotide sequence ID" value="NZ_SJSL01000005.1"/>
</dbReference>
<feature type="transmembrane region" description="Helical" evidence="1">
    <location>
        <begin position="122"/>
        <end position="142"/>
    </location>
</feature>
<sequence length="154" mass="18024">MYQILLPLHGLFRWLVLIFLIIAVFRAYRGRFKKIPFLSIDHTIRIITVKVVQIQFCIGIVLYTISPLVRYFLHNFNEAVHLREIRFFGMEHITMMSIAVAVITIGSDKVSKATDDQQKYKVMAIWFTVGLLLILTSIPWSFSPLTSRPNFRMF</sequence>
<gene>
    <name evidence="2" type="ORF">EZ437_16730</name>
</gene>
<comment type="caution">
    <text evidence="2">The sequence shown here is derived from an EMBL/GenBank/DDBJ whole genome shotgun (WGS) entry which is preliminary data.</text>
</comment>